<dbReference type="InterPro" id="IPR029063">
    <property type="entry name" value="SAM-dependent_MTases_sf"/>
</dbReference>
<evidence type="ECO:0000259" key="1">
    <source>
        <dbReference type="Pfam" id="PF08241"/>
    </source>
</evidence>
<dbReference type="EMBL" id="FOVW01000005">
    <property type="protein sequence ID" value="SFO33823.1"/>
    <property type="molecule type" value="Genomic_DNA"/>
</dbReference>
<reference evidence="3" key="1">
    <citation type="submission" date="2016-10" db="EMBL/GenBank/DDBJ databases">
        <authorList>
            <person name="Varghese N."/>
            <person name="Submissions S."/>
        </authorList>
    </citation>
    <scope>NUCLEOTIDE SEQUENCE [LARGE SCALE GENOMIC DNA]</scope>
    <source>
        <strain evidence="3">DSM 15282</strain>
    </source>
</reference>
<dbReference type="AlphaFoldDB" id="A0A1I5GD90"/>
<dbReference type="GO" id="GO:0008757">
    <property type="term" value="F:S-adenosylmethionine-dependent methyltransferase activity"/>
    <property type="evidence" value="ECO:0007669"/>
    <property type="project" value="InterPro"/>
</dbReference>
<dbReference type="SUPFAM" id="SSF53335">
    <property type="entry name" value="S-adenosyl-L-methionine-dependent methyltransferases"/>
    <property type="match status" value="1"/>
</dbReference>
<feature type="domain" description="Methyltransferase type 11" evidence="1">
    <location>
        <begin position="76"/>
        <end position="132"/>
    </location>
</feature>
<proteinExistence type="predicted"/>
<dbReference type="Proteomes" id="UP000199564">
    <property type="component" value="Unassembled WGS sequence"/>
</dbReference>
<dbReference type="Pfam" id="PF08241">
    <property type="entry name" value="Methyltransf_11"/>
    <property type="match status" value="1"/>
</dbReference>
<protein>
    <submittedName>
        <fullName evidence="2">Ubiquinone/menaquinone biosynthesis C-methylase UbiE</fullName>
    </submittedName>
</protein>
<dbReference type="Gene3D" id="3.40.50.150">
    <property type="entry name" value="Vaccinia Virus protein VP39"/>
    <property type="match status" value="1"/>
</dbReference>
<sequence>MNFISNLFASSENPASLGAKFRKKRLAVFENLFFQHFQKDQAIKVLDVGGTAYFWKGSSLLNLPQIEIVLLNLSTEDTKHPKLQSIAGDATSLPQYKDDYFDLVFSNSVIEHLYTFENQEKMAKEILRVGKKHFVQTPNKYFPVEAHYALPFAQYFPKNLLLSILTKTKLSRLRKWSESEAKQYLEEIRLLDEKEMKSLFPNSKIFKEKVAGLTKSITAHNFY</sequence>
<keyword evidence="2" id="KW-0830">Ubiquinone</keyword>
<keyword evidence="3" id="KW-1185">Reference proteome</keyword>
<keyword evidence="2" id="KW-0489">Methyltransferase</keyword>
<evidence type="ECO:0000313" key="3">
    <source>
        <dbReference type="Proteomes" id="UP000199564"/>
    </source>
</evidence>
<organism evidence="2 3">
    <name type="scientific">Algoriphagus ornithinivorans</name>
    <dbReference type="NCBI Taxonomy" id="226506"/>
    <lineage>
        <taxon>Bacteria</taxon>
        <taxon>Pseudomonadati</taxon>
        <taxon>Bacteroidota</taxon>
        <taxon>Cytophagia</taxon>
        <taxon>Cytophagales</taxon>
        <taxon>Cyclobacteriaceae</taxon>
        <taxon>Algoriphagus</taxon>
    </lineage>
</organism>
<keyword evidence="2" id="KW-0808">Transferase</keyword>
<evidence type="ECO:0000313" key="2">
    <source>
        <dbReference type="EMBL" id="SFO33823.1"/>
    </source>
</evidence>
<dbReference type="InterPro" id="IPR013216">
    <property type="entry name" value="Methyltransf_11"/>
</dbReference>
<name>A0A1I5GD90_9BACT</name>
<dbReference type="CDD" id="cd02440">
    <property type="entry name" value="AdoMet_MTases"/>
    <property type="match status" value="1"/>
</dbReference>
<accession>A0A1I5GD90</accession>
<dbReference type="STRING" id="226506.SAMN04488519_105319"/>
<gene>
    <name evidence="2" type="ORF">SAMN04488519_105319</name>
</gene>
<dbReference type="RefSeq" id="WP_091653642.1">
    <property type="nucleotide sequence ID" value="NZ_FOVW01000005.1"/>
</dbReference>
<dbReference type="GO" id="GO:0032259">
    <property type="term" value="P:methylation"/>
    <property type="evidence" value="ECO:0007669"/>
    <property type="project" value="UniProtKB-KW"/>
</dbReference>